<evidence type="ECO:0000313" key="2">
    <source>
        <dbReference type="Proteomes" id="UP000091979"/>
    </source>
</evidence>
<evidence type="ECO:0000313" key="1">
    <source>
        <dbReference type="EMBL" id="OBQ46685.1"/>
    </source>
</evidence>
<keyword evidence="2" id="KW-1185">Reference proteome</keyword>
<organism evidence="1 2">
    <name type="scientific">Halodesulfovibrio spirochaetisodalis</name>
    <dbReference type="NCBI Taxonomy" id="1560234"/>
    <lineage>
        <taxon>Bacteria</taxon>
        <taxon>Pseudomonadati</taxon>
        <taxon>Thermodesulfobacteriota</taxon>
        <taxon>Desulfovibrionia</taxon>
        <taxon>Desulfovibrionales</taxon>
        <taxon>Desulfovibrionaceae</taxon>
        <taxon>Halodesulfovibrio</taxon>
    </lineage>
</organism>
<gene>
    <name evidence="1" type="ORF">SP90_11215</name>
</gene>
<reference evidence="1 2" key="1">
    <citation type="submission" date="2015-01" db="EMBL/GenBank/DDBJ databases">
        <title>Desulfovibrio sp. JC271 draft genome sequence.</title>
        <authorList>
            <person name="Shivani Y."/>
            <person name="Subhash Y."/>
            <person name="Sasikala C."/>
            <person name="Ramana C.V."/>
        </authorList>
    </citation>
    <scope>NUCLEOTIDE SEQUENCE [LARGE SCALE GENOMIC DNA]</scope>
    <source>
        <strain evidence="1 2">JC271</strain>
    </source>
</reference>
<proteinExistence type="predicted"/>
<name>A0A1B7XBF2_9BACT</name>
<dbReference type="AlphaFoldDB" id="A0A1B7XBF2"/>
<dbReference type="EMBL" id="JXMS01000019">
    <property type="protein sequence ID" value="OBQ46685.1"/>
    <property type="molecule type" value="Genomic_DNA"/>
</dbReference>
<dbReference type="Proteomes" id="UP000091979">
    <property type="component" value="Unassembled WGS sequence"/>
</dbReference>
<protein>
    <submittedName>
        <fullName evidence="1">Uncharacterized protein</fullName>
    </submittedName>
</protein>
<comment type="caution">
    <text evidence="1">The sequence shown here is derived from an EMBL/GenBank/DDBJ whole genome shotgun (WGS) entry which is preliminary data.</text>
</comment>
<sequence length="165" mass="18332">MVELNFVCIVKNLIGNLFFTFAWVSISGKKNKLYVTGEVMLRGKYVLLYCICCLLLTGCMNNEPDGTFSKVVYSTLSSKHKDNVKAWSEDIFSDGALVKADKAFFWVDSEYRVVALNRRALAMADPQSGVSSATPQLLSVINRSLAASGKKSLSSQGGWKHFKWN</sequence>
<dbReference type="PATRIC" id="fig|1560234.3.peg.1102"/>
<accession>A0A1B7XBF2</accession>